<gene>
    <name evidence="1" type="ORF">RchiOBHm_Chr2g0104531</name>
</gene>
<protein>
    <submittedName>
        <fullName evidence="1">Uncharacterized protein</fullName>
    </submittedName>
</protein>
<keyword evidence="2" id="KW-1185">Reference proteome</keyword>
<evidence type="ECO:0000313" key="1">
    <source>
        <dbReference type="EMBL" id="PRQ47880.1"/>
    </source>
</evidence>
<sequence length="61" mass="6941">MALLGLCSGRSRPLNIFLHHRWRPISISIPSDSLSVAAAVSSKQEFKARLFNYHEMSRSRN</sequence>
<dbReference type="EMBL" id="PDCK01000040">
    <property type="protein sequence ID" value="PRQ47880.1"/>
    <property type="molecule type" value="Genomic_DNA"/>
</dbReference>
<reference evidence="1 2" key="1">
    <citation type="journal article" date="2018" name="Nat. Genet.">
        <title>The Rosa genome provides new insights in the design of modern roses.</title>
        <authorList>
            <person name="Bendahmane M."/>
        </authorList>
    </citation>
    <scope>NUCLEOTIDE SEQUENCE [LARGE SCALE GENOMIC DNA]</scope>
    <source>
        <strain evidence="2">cv. Old Blush</strain>
    </source>
</reference>
<organism evidence="1 2">
    <name type="scientific">Rosa chinensis</name>
    <name type="common">China rose</name>
    <dbReference type="NCBI Taxonomy" id="74649"/>
    <lineage>
        <taxon>Eukaryota</taxon>
        <taxon>Viridiplantae</taxon>
        <taxon>Streptophyta</taxon>
        <taxon>Embryophyta</taxon>
        <taxon>Tracheophyta</taxon>
        <taxon>Spermatophyta</taxon>
        <taxon>Magnoliopsida</taxon>
        <taxon>eudicotyledons</taxon>
        <taxon>Gunneridae</taxon>
        <taxon>Pentapetalae</taxon>
        <taxon>rosids</taxon>
        <taxon>fabids</taxon>
        <taxon>Rosales</taxon>
        <taxon>Rosaceae</taxon>
        <taxon>Rosoideae</taxon>
        <taxon>Rosoideae incertae sedis</taxon>
        <taxon>Rosa</taxon>
    </lineage>
</organism>
<dbReference type="AlphaFoldDB" id="A0A2P6RN77"/>
<proteinExistence type="predicted"/>
<dbReference type="Proteomes" id="UP000238479">
    <property type="component" value="Chromosome 2"/>
</dbReference>
<comment type="caution">
    <text evidence="1">The sequence shown here is derived from an EMBL/GenBank/DDBJ whole genome shotgun (WGS) entry which is preliminary data.</text>
</comment>
<dbReference type="Gramene" id="PRQ47880">
    <property type="protein sequence ID" value="PRQ47880"/>
    <property type="gene ID" value="RchiOBHm_Chr2g0104531"/>
</dbReference>
<evidence type="ECO:0000313" key="2">
    <source>
        <dbReference type="Proteomes" id="UP000238479"/>
    </source>
</evidence>
<name>A0A2P6RN77_ROSCH</name>
<accession>A0A2P6RN77</accession>